<dbReference type="SMART" id="SM00836">
    <property type="entry name" value="DALR_1"/>
    <property type="match status" value="1"/>
</dbReference>
<dbReference type="InterPro" id="IPR008909">
    <property type="entry name" value="DALR_anticod-bd"/>
</dbReference>
<feature type="domain" description="DALR anticodon binding" evidence="6">
    <location>
        <begin position="78"/>
        <end position="184"/>
    </location>
</feature>
<sequence length="216" mass="24532">MGRTEIVGEIIDRGKELALQFMKESKTTKVPPEKAGEVAYQLSLSTLIFNDLKRAKSAEYEFSFKNAFDLSHNNALLLQVKHSRLCSIEENNSELLPFLDDCDSIPEETPDFTKLAVHLSRFPGVILSSLEKDEPCQLIVYLIDLSHCIGRVTRQAKVKGEPVDLDCSKQNLLLFGSMLVISKLKAFRIWMWYTSNLSVSLKLSRRIFTSINVEFV</sequence>
<dbReference type="GO" id="GO:0004814">
    <property type="term" value="F:arginine-tRNA ligase activity"/>
    <property type="evidence" value="ECO:0007669"/>
    <property type="project" value="UniProtKB-EC"/>
</dbReference>
<name>A0A0K0D6G2_ANGCA</name>
<reference evidence="7" key="1">
    <citation type="submission" date="2012-09" db="EMBL/GenBank/DDBJ databases">
        <authorList>
            <person name="Martin A.A."/>
        </authorList>
    </citation>
    <scope>NUCLEOTIDE SEQUENCE</scope>
</reference>
<dbReference type="Pfam" id="PF05746">
    <property type="entry name" value="DALR_1"/>
    <property type="match status" value="1"/>
</dbReference>
<keyword evidence="7" id="KW-1185">Reference proteome</keyword>
<protein>
    <recommendedName>
        <fullName evidence="3">Probable arginine--tRNA ligase, mitochondrial</fullName>
        <ecNumber evidence="2">6.1.1.19</ecNumber>
    </recommendedName>
</protein>
<dbReference type="STRING" id="6313.A0A0K0D6G2"/>
<evidence type="ECO:0000256" key="5">
    <source>
        <dbReference type="ARBA" id="ARBA00049595"/>
    </source>
</evidence>
<dbReference type="GO" id="GO:0005524">
    <property type="term" value="F:ATP binding"/>
    <property type="evidence" value="ECO:0007669"/>
    <property type="project" value="InterPro"/>
</dbReference>
<dbReference type="PANTHER" id="PTHR11956">
    <property type="entry name" value="ARGINYL-TRNA SYNTHETASE"/>
    <property type="match status" value="1"/>
</dbReference>
<dbReference type="AlphaFoldDB" id="A0A0K0D6G2"/>
<comment type="function">
    <text evidence="5">Catalyzes the attachment of arginine to tRNA(Arg) in a two-step reaction: arginine is first activated by ATP to form Arg-AMP and then transferred to the acceptor end of tRNA(Arg).</text>
</comment>
<dbReference type="EC" id="6.1.1.19" evidence="2"/>
<organism evidence="7 8">
    <name type="scientific">Angiostrongylus cantonensis</name>
    <name type="common">Rat lungworm</name>
    <dbReference type="NCBI Taxonomy" id="6313"/>
    <lineage>
        <taxon>Eukaryota</taxon>
        <taxon>Metazoa</taxon>
        <taxon>Ecdysozoa</taxon>
        <taxon>Nematoda</taxon>
        <taxon>Chromadorea</taxon>
        <taxon>Rhabditida</taxon>
        <taxon>Rhabditina</taxon>
        <taxon>Rhabditomorpha</taxon>
        <taxon>Strongyloidea</taxon>
        <taxon>Metastrongylidae</taxon>
        <taxon>Angiostrongylus</taxon>
    </lineage>
</organism>
<evidence type="ECO:0000256" key="4">
    <source>
        <dbReference type="ARBA" id="ARBA00049339"/>
    </source>
</evidence>
<dbReference type="InterPro" id="IPR001278">
    <property type="entry name" value="Arg-tRNA-ligase"/>
</dbReference>
<dbReference type="Gene3D" id="1.10.730.10">
    <property type="entry name" value="Isoleucyl-tRNA Synthetase, Domain 1"/>
    <property type="match status" value="1"/>
</dbReference>
<comment type="catalytic activity">
    <reaction evidence="4">
        <text>tRNA(Arg) + L-arginine + ATP = L-arginyl-tRNA(Arg) + AMP + diphosphate</text>
        <dbReference type="Rhea" id="RHEA:20301"/>
        <dbReference type="Rhea" id="RHEA-COMP:9658"/>
        <dbReference type="Rhea" id="RHEA-COMP:9673"/>
        <dbReference type="ChEBI" id="CHEBI:30616"/>
        <dbReference type="ChEBI" id="CHEBI:32682"/>
        <dbReference type="ChEBI" id="CHEBI:33019"/>
        <dbReference type="ChEBI" id="CHEBI:78442"/>
        <dbReference type="ChEBI" id="CHEBI:78513"/>
        <dbReference type="ChEBI" id="CHEBI:456215"/>
        <dbReference type="EC" id="6.1.1.19"/>
    </reaction>
</comment>
<dbReference type="GO" id="GO:0005739">
    <property type="term" value="C:mitochondrion"/>
    <property type="evidence" value="ECO:0007669"/>
    <property type="project" value="TreeGrafter"/>
</dbReference>
<dbReference type="Proteomes" id="UP000035642">
    <property type="component" value="Unassembled WGS sequence"/>
</dbReference>
<dbReference type="PANTHER" id="PTHR11956:SF11">
    <property type="entry name" value="ARGININE--TRNA LIGASE, MITOCHONDRIAL-RELATED"/>
    <property type="match status" value="1"/>
</dbReference>
<dbReference type="GO" id="GO:0032543">
    <property type="term" value="P:mitochondrial translation"/>
    <property type="evidence" value="ECO:0007669"/>
    <property type="project" value="TreeGrafter"/>
</dbReference>
<evidence type="ECO:0000259" key="6">
    <source>
        <dbReference type="SMART" id="SM00836"/>
    </source>
</evidence>
<evidence type="ECO:0000313" key="8">
    <source>
        <dbReference type="WBParaSite" id="ACAC_0000565701-mRNA-1"/>
    </source>
</evidence>
<reference evidence="8" key="2">
    <citation type="submission" date="2017-02" db="UniProtKB">
        <authorList>
            <consortium name="WormBaseParasite"/>
        </authorList>
    </citation>
    <scope>IDENTIFICATION</scope>
</reference>
<evidence type="ECO:0000256" key="2">
    <source>
        <dbReference type="ARBA" id="ARBA00012837"/>
    </source>
</evidence>
<dbReference type="Gene3D" id="3.40.50.620">
    <property type="entry name" value="HUPs"/>
    <property type="match status" value="1"/>
</dbReference>
<dbReference type="InterPro" id="IPR009080">
    <property type="entry name" value="tRNAsynth_Ia_anticodon-bd"/>
</dbReference>
<dbReference type="SUPFAM" id="SSF47323">
    <property type="entry name" value="Anticodon-binding domain of a subclass of class I aminoacyl-tRNA synthetases"/>
    <property type="match status" value="1"/>
</dbReference>
<comment type="similarity">
    <text evidence="1">Belongs to the class-I aminoacyl-tRNA synthetase family.</text>
</comment>
<dbReference type="InterPro" id="IPR014729">
    <property type="entry name" value="Rossmann-like_a/b/a_fold"/>
</dbReference>
<accession>A0A0K0D6G2</accession>
<evidence type="ECO:0000256" key="3">
    <source>
        <dbReference type="ARBA" id="ARBA00039495"/>
    </source>
</evidence>
<proteinExistence type="inferred from homology"/>
<dbReference type="GO" id="GO:0006420">
    <property type="term" value="P:arginyl-tRNA aminoacylation"/>
    <property type="evidence" value="ECO:0007669"/>
    <property type="project" value="InterPro"/>
</dbReference>
<evidence type="ECO:0000256" key="1">
    <source>
        <dbReference type="ARBA" id="ARBA00005594"/>
    </source>
</evidence>
<dbReference type="WBParaSite" id="ACAC_0000565701-mRNA-1">
    <property type="protein sequence ID" value="ACAC_0000565701-mRNA-1"/>
    <property type="gene ID" value="ACAC_0000565701"/>
</dbReference>
<evidence type="ECO:0000313" key="7">
    <source>
        <dbReference type="Proteomes" id="UP000035642"/>
    </source>
</evidence>